<reference evidence="2 3" key="1">
    <citation type="journal article" date="2018" name="PLoS ONE">
        <title>The draft genome of Kipferlia bialata reveals reductive genome evolution in fornicate parasites.</title>
        <authorList>
            <person name="Tanifuji G."/>
            <person name="Takabayashi S."/>
            <person name="Kume K."/>
            <person name="Takagi M."/>
            <person name="Nakayama T."/>
            <person name="Kamikawa R."/>
            <person name="Inagaki Y."/>
            <person name="Hashimoto T."/>
        </authorList>
    </citation>
    <scope>NUCLEOTIDE SEQUENCE [LARGE SCALE GENOMIC DNA]</scope>
    <source>
        <strain evidence="2">NY0173</strain>
    </source>
</reference>
<feature type="region of interest" description="Disordered" evidence="1">
    <location>
        <begin position="400"/>
        <end position="636"/>
    </location>
</feature>
<feature type="non-terminal residue" evidence="2">
    <location>
        <position position="683"/>
    </location>
</feature>
<feature type="compositionally biased region" description="Basic and acidic residues" evidence="1">
    <location>
        <begin position="198"/>
        <end position="211"/>
    </location>
</feature>
<name>A0A9K3GKR5_9EUKA</name>
<feature type="compositionally biased region" description="Basic and acidic residues" evidence="1">
    <location>
        <begin position="576"/>
        <end position="598"/>
    </location>
</feature>
<dbReference type="EMBL" id="BDIP01003209">
    <property type="protein sequence ID" value="GIQ87404.1"/>
    <property type="molecule type" value="Genomic_DNA"/>
</dbReference>
<feature type="non-terminal residue" evidence="2">
    <location>
        <position position="1"/>
    </location>
</feature>
<keyword evidence="3" id="KW-1185">Reference proteome</keyword>
<feature type="compositionally biased region" description="Basic and acidic residues" evidence="1">
    <location>
        <begin position="497"/>
        <end position="507"/>
    </location>
</feature>
<gene>
    <name evidence="2" type="ORF">KIPB_009438</name>
</gene>
<evidence type="ECO:0000256" key="1">
    <source>
        <dbReference type="SAM" id="MobiDB-lite"/>
    </source>
</evidence>
<feature type="compositionally biased region" description="Basic and acidic residues" evidence="1">
    <location>
        <begin position="326"/>
        <end position="344"/>
    </location>
</feature>
<feature type="region of interest" description="Disordered" evidence="1">
    <location>
        <begin position="143"/>
        <end position="379"/>
    </location>
</feature>
<feature type="compositionally biased region" description="Polar residues" evidence="1">
    <location>
        <begin position="363"/>
        <end position="379"/>
    </location>
</feature>
<feature type="compositionally biased region" description="Basic and acidic residues" evidence="1">
    <location>
        <begin position="227"/>
        <end position="236"/>
    </location>
</feature>
<feature type="compositionally biased region" description="Basic and acidic residues" evidence="1">
    <location>
        <begin position="83"/>
        <end position="95"/>
    </location>
</feature>
<feature type="compositionally biased region" description="Basic and acidic residues" evidence="1">
    <location>
        <begin position="425"/>
        <end position="434"/>
    </location>
</feature>
<dbReference type="AlphaFoldDB" id="A0A9K3GKR5"/>
<proteinExistence type="predicted"/>
<comment type="caution">
    <text evidence="2">The sequence shown here is derived from an EMBL/GenBank/DDBJ whole genome shotgun (WGS) entry which is preliminary data.</text>
</comment>
<dbReference type="Proteomes" id="UP000265618">
    <property type="component" value="Unassembled WGS sequence"/>
</dbReference>
<evidence type="ECO:0000313" key="2">
    <source>
        <dbReference type="EMBL" id="GIQ87404.1"/>
    </source>
</evidence>
<sequence>DTTPSEVEEREEAVYTAIEAMISLQTNLGQILEIFHAQSQAEGESEREAASDAQRYREREAEREREREEERLALEREEEEERERERERAEAEKEARRIRRRERQKQLEKDVQQIGLDQIDISESLGASVWNMVPYDQFDQSLSVIESDGSDDGHMGDRGEMGAHIDEFNTPSEREGEGEEEGEGEGSLSDTVGTPPVYHHEGGREREREPYAEVDGDGYGEGYTPSEDEHIEREGECTETTEGDSHLLDDDAEYAAMVQRDREERELQEQMEREERERERALLAEVEREEQIFLAERERQEREREEKELREEREREEREMEEAEREWEREQQAELERERERSAPGDDVGASAFFDGLDDDSVLGTQPDQSLGLSDQSGVQPQIELHVPEAAETYSASMTDTGARASLVPPVSPARPSMSDARPSMSERERESRVGRRGMTLPPADMDEGERETLPITPLDEGEGEREEGPAYDMMGDEEEARYRDLYGSGDDDAETERETEGERDRVSGGSDTARHTTPPQGGWGDEREDREEREDVTSARPRRRMGAPPSALGGEREREGEREYPDVPTEYAEEAFDRAYGEGERGDSGREREERDGGSVSPRRSISPSPEREEEREGEGEGEGEGERPVTVVQTERYAMLDIPSSDKIPPTSPGNGIEVPLDVLNRLEKRRDAFLGQAKQK</sequence>
<feature type="compositionally biased region" description="Basic and acidic residues" evidence="1">
    <location>
        <begin position="259"/>
        <end position="318"/>
    </location>
</feature>
<feature type="compositionally biased region" description="Basic and acidic residues" evidence="1">
    <location>
        <begin position="151"/>
        <end position="175"/>
    </location>
</feature>
<protein>
    <submittedName>
        <fullName evidence="2">Uncharacterized protein</fullName>
    </submittedName>
</protein>
<feature type="compositionally biased region" description="Basic and acidic residues" evidence="1">
    <location>
        <begin position="44"/>
        <end position="75"/>
    </location>
</feature>
<feature type="region of interest" description="Disordered" evidence="1">
    <location>
        <begin position="38"/>
        <end position="117"/>
    </location>
</feature>
<accession>A0A9K3GKR5</accession>
<organism evidence="2 3">
    <name type="scientific">Kipferlia bialata</name>
    <dbReference type="NCBI Taxonomy" id="797122"/>
    <lineage>
        <taxon>Eukaryota</taxon>
        <taxon>Metamonada</taxon>
        <taxon>Carpediemonas-like organisms</taxon>
        <taxon>Kipferlia</taxon>
    </lineage>
</organism>
<feature type="compositionally biased region" description="Basic and acidic residues" evidence="1">
    <location>
        <begin position="555"/>
        <end position="566"/>
    </location>
</feature>
<feature type="compositionally biased region" description="Low complexity" evidence="1">
    <location>
        <begin position="599"/>
        <end position="610"/>
    </location>
</feature>
<evidence type="ECO:0000313" key="3">
    <source>
        <dbReference type="Proteomes" id="UP000265618"/>
    </source>
</evidence>